<dbReference type="Proteomes" id="UP000584824">
    <property type="component" value="Unassembled WGS sequence"/>
</dbReference>
<keyword evidence="4" id="KW-1185">Reference proteome</keyword>
<feature type="signal peptide" evidence="2">
    <location>
        <begin position="1"/>
        <end position="23"/>
    </location>
</feature>
<evidence type="ECO:0008006" key="5">
    <source>
        <dbReference type="Google" id="ProtNLM"/>
    </source>
</evidence>
<sequence length="247" mass="25077">MKYLRAALLAAPLLLAGCNTNDALIPREDIGTGGSTASPSRPVTQEDTNRLAHSPRPETGGVTYQQPLPPPQNSLEAQAQALQSGASVSPVASAPLDGDGAGSHGAPAAQPPSGQMAAAPQSSATASGTIRFLPIIGAPVQAVTPLSRQLGAAARSSGLTIKSTSDTAATHALKGYLSAFADGGKINVVYVWDILDASGARLHRIQGQESVPGSGSDPWAAVPAQTMETIGVKTISAYTQWLSTHQG</sequence>
<gene>
    <name evidence="3" type="ORF">GGQ66_003330</name>
</gene>
<feature type="region of interest" description="Disordered" evidence="1">
    <location>
        <begin position="29"/>
        <end position="122"/>
    </location>
</feature>
<feature type="compositionally biased region" description="Polar residues" evidence="1">
    <location>
        <begin position="73"/>
        <end position="85"/>
    </location>
</feature>
<evidence type="ECO:0000256" key="2">
    <source>
        <dbReference type="SAM" id="SignalP"/>
    </source>
</evidence>
<feature type="chain" id="PRO_5030820804" description="Lipoprotein" evidence="2">
    <location>
        <begin position="24"/>
        <end position="247"/>
    </location>
</feature>
<evidence type="ECO:0000313" key="4">
    <source>
        <dbReference type="Proteomes" id="UP000584824"/>
    </source>
</evidence>
<evidence type="ECO:0000256" key="1">
    <source>
        <dbReference type="SAM" id="MobiDB-lite"/>
    </source>
</evidence>
<dbReference type="EMBL" id="JACIDU010000014">
    <property type="protein sequence ID" value="MBB4104751.1"/>
    <property type="molecule type" value="Genomic_DNA"/>
</dbReference>
<reference evidence="3 4" key="1">
    <citation type="submission" date="2020-08" db="EMBL/GenBank/DDBJ databases">
        <title>Genomic Encyclopedia of Type Strains, Phase IV (KMG-IV): sequencing the most valuable type-strain genomes for metagenomic binning, comparative biology and taxonomic classification.</title>
        <authorList>
            <person name="Goeker M."/>
        </authorList>
    </citation>
    <scope>NUCLEOTIDE SEQUENCE [LARGE SCALE GENOMIC DNA]</scope>
    <source>
        <strain evidence="3 4">DSM 26385</strain>
    </source>
</reference>
<dbReference type="PROSITE" id="PS51257">
    <property type="entry name" value="PROKAR_LIPOPROTEIN"/>
    <property type="match status" value="1"/>
</dbReference>
<dbReference type="AlphaFoldDB" id="A0A7W6P3B7"/>
<name>A0A7W6P3B7_9HYPH</name>
<feature type="compositionally biased region" description="Low complexity" evidence="1">
    <location>
        <begin position="86"/>
        <end position="95"/>
    </location>
</feature>
<feature type="compositionally biased region" description="Polar residues" evidence="1">
    <location>
        <begin position="35"/>
        <end position="46"/>
    </location>
</feature>
<comment type="caution">
    <text evidence="3">The sequence shown here is derived from an EMBL/GenBank/DDBJ whole genome shotgun (WGS) entry which is preliminary data.</text>
</comment>
<evidence type="ECO:0000313" key="3">
    <source>
        <dbReference type="EMBL" id="MBB4104751.1"/>
    </source>
</evidence>
<protein>
    <recommendedName>
        <fullName evidence="5">Lipoprotein</fullName>
    </recommendedName>
</protein>
<dbReference type="RefSeq" id="WP_183793827.1">
    <property type="nucleotide sequence ID" value="NZ_JACIDU010000014.1"/>
</dbReference>
<keyword evidence="2" id="KW-0732">Signal</keyword>
<organism evidence="3 4">
    <name type="scientific">Allorhizobium borbori</name>
    <dbReference type="NCBI Taxonomy" id="485907"/>
    <lineage>
        <taxon>Bacteria</taxon>
        <taxon>Pseudomonadati</taxon>
        <taxon>Pseudomonadota</taxon>
        <taxon>Alphaproteobacteria</taxon>
        <taxon>Hyphomicrobiales</taxon>
        <taxon>Rhizobiaceae</taxon>
        <taxon>Rhizobium/Agrobacterium group</taxon>
        <taxon>Allorhizobium</taxon>
    </lineage>
</organism>
<proteinExistence type="predicted"/>
<accession>A0A7W6P3B7</accession>